<name>A0ABP3FAW0_9BACI</name>
<evidence type="ECO:0000313" key="2">
    <source>
        <dbReference type="Proteomes" id="UP001500782"/>
    </source>
</evidence>
<proteinExistence type="predicted"/>
<dbReference type="EMBL" id="BAAADJ010000001">
    <property type="protein sequence ID" value="GAA0313550.1"/>
    <property type="molecule type" value="Genomic_DNA"/>
</dbReference>
<keyword evidence="2" id="KW-1185">Reference proteome</keyword>
<gene>
    <name evidence="1" type="ORF">GCM10008967_00020</name>
</gene>
<comment type="caution">
    <text evidence="1">The sequence shown here is derived from an EMBL/GenBank/DDBJ whole genome shotgun (WGS) entry which is preliminary data.</text>
</comment>
<reference evidence="2" key="1">
    <citation type="journal article" date="2019" name="Int. J. Syst. Evol. Microbiol.">
        <title>The Global Catalogue of Microorganisms (GCM) 10K type strain sequencing project: providing services to taxonomists for standard genome sequencing and annotation.</title>
        <authorList>
            <consortium name="The Broad Institute Genomics Platform"/>
            <consortium name="The Broad Institute Genome Sequencing Center for Infectious Disease"/>
            <person name="Wu L."/>
            <person name="Ma J."/>
        </authorList>
    </citation>
    <scope>NUCLEOTIDE SEQUENCE [LARGE SCALE GENOMIC DNA]</scope>
    <source>
        <strain evidence="2">JCM 9731</strain>
    </source>
</reference>
<sequence length="60" mass="7175">MIKDKMVRLLDELEKSKFTKKIPVFNSIRLVNGEVVGEVDDYVDMPEDLERRMKRERTHP</sequence>
<accession>A0ABP3FAW0</accession>
<dbReference type="RefSeq" id="WP_343795201.1">
    <property type="nucleotide sequence ID" value="NZ_BAAADJ010000001.1"/>
</dbReference>
<protein>
    <submittedName>
        <fullName evidence="1">Uncharacterized protein</fullName>
    </submittedName>
</protein>
<evidence type="ECO:0000313" key="1">
    <source>
        <dbReference type="EMBL" id="GAA0313550.1"/>
    </source>
</evidence>
<dbReference type="Proteomes" id="UP001500782">
    <property type="component" value="Unassembled WGS sequence"/>
</dbReference>
<organism evidence="1 2">
    <name type="scientific">Bacillus carboniphilus</name>
    <dbReference type="NCBI Taxonomy" id="86663"/>
    <lineage>
        <taxon>Bacteria</taxon>
        <taxon>Bacillati</taxon>
        <taxon>Bacillota</taxon>
        <taxon>Bacilli</taxon>
        <taxon>Bacillales</taxon>
        <taxon>Bacillaceae</taxon>
        <taxon>Bacillus</taxon>
    </lineage>
</organism>